<evidence type="ECO:0000256" key="1">
    <source>
        <dbReference type="SAM" id="Phobius"/>
    </source>
</evidence>
<organism evidence="2 3">
    <name type="scientific">Rhodosorus marinus</name>
    <dbReference type="NCBI Taxonomy" id="101924"/>
    <lineage>
        <taxon>Eukaryota</taxon>
        <taxon>Rhodophyta</taxon>
        <taxon>Stylonematophyceae</taxon>
        <taxon>Stylonematales</taxon>
        <taxon>Stylonemataceae</taxon>
        <taxon>Rhodosorus</taxon>
    </lineage>
</organism>
<proteinExistence type="predicted"/>
<dbReference type="Pfam" id="PF02466">
    <property type="entry name" value="Tim17"/>
    <property type="match status" value="1"/>
</dbReference>
<name>A0AAV8UK92_9RHOD</name>
<keyword evidence="1" id="KW-1133">Transmembrane helix</keyword>
<reference evidence="2 3" key="1">
    <citation type="journal article" date="2023" name="Nat. Commun.">
        <title>Origin of minicircular mitochondrial genomes in red algae.</title>
        <authorList>
            <person name="Lee Y."/>
            <person name="Cho C.H."/>
            <person name="Lee Y.M."/>
            <person name="Park S.I."/>
            <person name="Yang J.H."/>
            <person name="West J.A."/>
            <person name="Bhattacharya D."/>
            <person name="Yoon H.S."/>
        </authorList>
    </citation>
    <scope>NUCLEOTIDE SEQUENCE [LARGE SCALE GENOMIC DNA]</scope>
    <source>
        <strain evidence="2 3">CCMP1338</strain>
        <tissue evidence="2">Whole cell</tissue>
    </source>
</reference>
<evidence type="ECO:0000313" key="3">
    <source>
        <dbReference type="Proteomes" id="UP001157974"/>
    </source>
</evidence>
<keyword evidence="3" id="KW-1185">Reference proteome</keyword>
<gene>
    <name evidence="2" type="ORF">NDN08_004096</name>
</gene>
<evidence type="ECO:0000313" key="2">
    <source>
        <dbReference type="EMBL" id="KAJ8901891.1"/>
    </source>
</evidence>
<feature type="transmembrane region" description="Helical" evidence="1">
    <location>
        <begin position="112"/>
        <end position="131"/>
    </location>
</feature>
<protein>
    <recommendedName>
        <fullName evidence="4">Mitochondrial import inner membrane translocase subunit TIM22</fullName>
    </recommendedName>
</protein>
<keyword evidence="1" id="KW-0812">Transmembrane</keyword>
<dbReference type="EMBL" id="JAMWBK010000010">
    <property type="protein sequence ID" value="KAJ8901891.1"/>
    <property type="molecule type" value="Genomic_DNA"/>
</dbReference>
<dbReference type="Proteomes" id="UP001157974">
    <property type="component" value="Unassembled WGS sequence"/>
</dbReference>
<comment type="caution">
    <text evidence="2">The sequence shown here is derived from an EMBL/GenBank/DDBJ whole genome shotgun (WGS) entry which is preliminary data.</text>
</comment>
<evidence type="ECO:0008006" key="4">
    <source>
        <dbReference type="Google" id="ProtNLM"/>
    </source>
</evidence>
<accession>A0AAV8UK92</accession>
<keyword evidence="1" id="KW-0472">Membrane</keyword>
<dbReference type="AlphaFoldDB" id="A0AAV8UK92"/>
<sequence>MQVRVQQRTSCLESGLRQGVHSGVYVGVASGVFTAAQRYSNGIHFSMRELGALSVAQGLEWGCMIGFFYSSKCALAKTRGKEDVVNSVIAGASAGGLVTAAKHGRYWRYNIAGIRGAAAAGTVLGTLHYLLQ</sequence>